<dbReference type="Pfam" id="PF05567">
    <property type="entry name" value="T4P_PilY1"/>
    <property type="match status" value="1"/>
</dbReference>
<dbReference type="InterPro" id="IPR008707">
    <property type="entry name" value="B-propeller_PilY1"/>
</dbReference>
<keyword evidence="5" id="KW-1185">Reference proteome</keyword>
<comment type="caution">
    <text evidence="4">The sequence shown here is derived from an EMBL/GenBank/DDBJ whole genome shotgun (WGS) entry which is preliminary data.</text>
</comment>
<dbReference type="Proteomes" id="UP001156870">
    <property type="component" value="Unassembled WGS sequence"/>
</dbReference>
<dbReference type="InterPro" id="IPR036465">
    <property type="entry name" value="vWFA_dom_sf"/>
</dbReference>
<dbReference type="Gene3D" id="3.40.50.410">
    <property type="entry name" value="von Willebrand factor, type A domain"/>
    <property type="match status" value="1"/>
</dbReference>
<dbReference type="EMBL" id="BSPD01000094">
    <property type="protein sequence ID" value="GLS27923.1"/>
    <property type="molecule type" value="Genomic_DNA"/>
</dbReference>
<dbReference type="AlphaFoldDB" id="A0AA37T5V6"/>
<evidence type="ECO:0000256" key="2">
    <source>
        <dbReference type="ARBA" id="ARBA00022837"/>
    </source>
</evidence>
<sequence>MTLSSDPLVVASAVPPNLMFLIDDSGSMTTIAPAAPFSEGTFSFDCPERFQIDPSLYIVTGGDEDNDQIFILTRTSPFSFNRNIFVWGTDLTRNSPYAVNKMCFDPNANYEASLQGFYGTYTGNYLNWYYSNSDQTSFDYFSGAGVKPEAKTRMEVAREAAIDIISGLDDIRVGVMSFNGGRGANVDVGLTDMTDSHRTRLINGVNSLSAGGTTPLAESLEGIGRYFIQGFQDNRLRLHPNNGAINSSDNYVSGSSIFNDTPSYWSPVLRQTQSTPTASDPIIQYSCQKNFIVSLTDGLPTSDNDVSTYLQGYDATSPITGDYPEDVALALYEMDLRPDLDNSDGSEEINNIKSYFIGFADQALLDSPLLPRAATNSGTTYITAEDASELQSALNSAISDIQEQIGTLGSVAFNSAELTTDSAVFLAQFNTARWSGNLFAYELSQTGEVSSTESWDASDKIDSQRPGSRNILTYNPESAEGVEFRWANLTASQKNDLGYDGSGSRDNSLGRDVLRYLRGNRTLEGNDAGDLRIRSSVLGDIVNSTPVYVGAPQLDYPSYSDDSRFGGSGDDYNSFRQGVAASRTPVLYFGANDGMLHGVVGNLTGSNAGQEVIAYIPSQLYDSSALDTGLHYLANQKYEHTFYVDLTPSISDVYIPRTTNGSEAWRTVLIGGLRAGGRGIFALDVTDPTEFSDETLADELVLWEFDSDDNNNLGYVYSPPTIAMMQNGRWAAILGNGYNNTGQGFADLFILYLDGGLDGVWTEGSDYLRISTESKATRVTNGLSTPRVIDIDGDMVADRIYAGDLDGNMWAFDVSSTNDNNWGVASSTSGGQSPLPLFTAKNDRDQRQPITAAPIVDFNTNVTTAETGPNANVPNVLVFFGTGRFIQPSDVNNYTDEQSFYAVWDRGAFELDRSTFAERTLVSSGGLRTVMEQPATDVNGNPVNDNILNWQTHNGWFVDLNMGGILEGERVVSDASIRGSVLFFNTIIPDTTACSDGGRGWLMSVDLLTGLSPQEGIFDVNNDGQFDYPYVGEAFYNGIPNQSGFLGGRQYTPGSDGTIQERQVNVFGDGRAGRLLWEERIPN</sequence>
<feature type="domain" description="VWFA" evidence="3">
    <location>
        <begin position="135"/>
        <end position="398"/>
    </location>
</feature>
<evidence type="ECO:0000256" key="1">
    <source>
        <dbReference type="ARBA" id="ARBA00022723"/>
    </source>
</evidence>
<keyword evidence="1" id="KW-0479">Metal-binding</keyword>
<dbReference type="PROSITE" id="PS50234">
    <property type="entry name" value="VWFA"/>
    <property type="match status" value="1"/>
</dbReference>
<dbReference type="InterPro" id="IPR002035">
    <property type="entry name" value="VWF_A"/>
</dbReference>
<organism evidence="4 5">
    <name type="scientific">Marinibactrum halimedae</name>
    <dbReference type="NCBI Taxonomy" id="1444977"/>
    <lineage>
        <taxon>Bacteria</taxon>
        <taxon>Pseudomonadati</taxon>
        <taxon>Pseudomonadota</taxon>
        <taxon>Gammaproteobacteria</taxon>
        <taxon>Cellvibrionales</taxon>
        <taxon>Cellvibrionaceae</taxon>
        <taxon>Marinibactrum</taxon>
    </lineage>
</organism>
<name>A0AA37T5V6_9GAMM</name>
<dbReference type="GO" id="GO:0046872">
    <property type="term" value="F:metal ion binding"/>
    <property type="evidence" value="ECO:0007669"/>
    <property type="project" value="UniProtKB-KW"/>
</dbReference>
<protein>
    <submittedName>
        <fullName evidence="4">Pilus assembly protein PilY</fullName>
    </submittedName>
</protein>
<proteinExistence type="predicted"/>
<evidence type="ECO:0000313" key="4">
    <source>
        <dbReference type="EMBL" id="GLS27923.1"/>
    </source>
</evidence>
<gene>
    <name evidence="4" type="primary">pilY1-1</name>
    <name evidence="4" type="ORF">GCM10007877_36420</name>
</gene>
<evidence type="ECO:0000313" key="5">
    <source>
        <dbReference type="Proteomes" id="UP001156870"/>
    </source>
</evidence>
<reference evidence="4 5" key="1">
    <citation type="journal article" date="2014" name="Int. J. Syst. Evol. Microbiol.">
        <title>Complete genome sequence of Corynebacterium casei LMG S-19264T (=DSM 44701T), isolated from a smear-ripened cheese.</title>
        <authorList>
            <consortium name="US DOE Joint Genome Institute (JGI-PGF)"/>
            <person name="Walter F."/>
            <person name="Albersmeier A."/>
            <person name="Kalinowski J."/>
            <person name="Ruckert C."/>
        </authorList>
    </citation>
    <scope>NUCLEOTIDE SEQUENCE [LARGE SCALE GENOMIC DNA]</scope>
    <source>
        <strain evidence="4 5">NBRC 110095</strain>
    </source>
</reference>
<accession>A0AA37T5V6</accession>
<evidence type="ECO:0000259" key="3">
    <source>
        <dbReference type="PROSITE" id="PS50234"/>
    </source>
</evidence>
<dbReference type="SUPFAM" id="SSF53300">
    <property type="entry name" value="vWA-like"/>
    <property type="match status" value="1"/>
</dbReference>
<keyword evidence="2" id="KW-0106">Calcium</keyword>